<reference evidence="1 2" key="1">
    <citation type="journal article" date="2024" name="Nat. Commun.">
        <title>Phylogenomics reveals the evolutionary origins of lichenization in chlorophyte algae.</title>
        <authorList>
            <person name="Puginier C."/>
            <person name="Libourel C."/>
            <person name="Otte J."/>
            <person name="Skaloud P."/>
            <person name="Haon M."/>
            <person name="Grisel S."/>
            <person name="Petersen M."/>
            <person name="Berrin J.G."/>
            <person name="Delaux P.M."/>
            <person name="Dal Grande F."/>
            <person name="Keller J."/>
        </authorList>
    </citation>
    <scope>NUCLEOTIDE SEQUENCE [LARGE SCALE GENOMIC DNA]</scope>
    <source>
        <strain evidence="1 2">SAG 2523</strain>
    </source>
</reference>
<dbReference type="GO" id="GO:0006508">
    <property type="term" value="P:proteolysis"/>
    <property type="evidence" value="ECO:0007669"/>
    <property type="project" value="InterPro"/>
</dbReference>
<dbReference type="InterPro" id="IPR001333">
    <property type="entry name" value="Peptidase_M32_Taq"/>
</dbReference>
<comment type="caution">
    <text evidence="1">The sequence shown here is derived from an EMBL/GenBank/DDBJ whole genome shotgun (WGS) entry which is preliminary data.</text>
</comment>
<accession>A0AAW1SUK6</accession>
<organism evidence="1 2">
    <name type="scientific">Apatococcus fuscideae</name>
    <dbReference type="NCBI Taxonomy" id="2026836"/>
    <lineage>
        <taxon>Eukaryota</taxon>
        <taxon>Viridiplantae</taxon>
        <taxon>Chlorophyta</taxon>
        <taxon>core chlorophytes</taxon>
        <taxon>Trebouxiophyceae</taxon>
        <taxon>Chlorellales</taxon>
        <taxon>Chlorellaceae</taxon>
        <taxon>Apatococcus</taxon>
    </lineage>
</organism>
<protein>
    <recommendedName>
        <fullName evidence="3">Carboxypeptidase M32</fullName>
    </recommendedName>
</protein>
<evidence type="ECO:0008006" key="3">
    <source>
        <dbReference type="Google" id="ProtNLM"/>
    </source>
</evidence>
<feature type="non-terminal residue" evidence="1">
    <location>
        <position position="245"/>
    </location>
</feature>
<gene>
    <name evidence="1" type="ORF">WJX84_005190</name>
</gene>
<name>A0AAW1SUK6_9CHLO</name>
<dbReference type="EMBL" id="JALJOV010000973">
    <property type="protein sequence ID" value="KAK9857243.1"/>
    <property type="molecule type" value="Genomic_DNA"/>
</dbReference>
<dbReference type="Gene3D" id="1.10.1370.30">
    <property type="match status" value="1"/>
</dbReference>
<keyword evidence="2" id="KW-1185">Reference proteome</keyword>
<dbReference type="PRINTS" id="PR00998">
    <property type="entry name" value="CRBOXYPTASET"/>
</dbReference>
<dbReference type="SUPFAM" id="SSF55486">
    <property type="entry name" value="Metalloproteases ('zincins'), catalytic domain"/>
    <property type="match status" value="1"/>
</dbReference>
<dbReference type="PROSITE" id="PS52034">
    <property type="entry name" value="PEPTIDASE_M32"/>
    <property type="match status" value="1"/>
</dbReference>
<sequence>MVINSAEVQQDAKDYDDLCEKLKEISTLNGISGLLGWDEMVMMPEGAADCRGQQKAILAGIIHDKATNPALGELLQRLQGNGKTGDQIQSAVVREAKRDFVRNTAVPRNLVKRRAELETEGYAAWIKAREAKDFSKFAPKLDEWVQLSREIARSIDSSRPPYDVLLDQYEKGMTMERLDPIFKQVEEGLVPLIAKLKNGTAPDTSVVAGQFDTEVQAELCSNIVQQLGFELKRGRLDVSVHPFTG</sequence>
<dbReference type="PANTHER" id="PTHR34217">
    <property type="entry name" value="METAL-DEPENDENT CARBOXYPEPTIDASE"/>
    <property type="match status" value="1"/>
</dbReference>
<dbReference type="PANTHER" id="PTHR34217:SF1">
    <property type="entry name" value="CARBOXYPEPTIDASE 1"/>
    <property type="match status" value="1"/>
</dbReference>
<evidence type="ECO:0000313" key="1">
    <source>
        <dbReference type="EMBL" id="KAK9857243.1"/>
    </source>
</evidence>
<proteinExistence type="predicted"/>
<dbReference type="Pfam" id="PF02074">
    <property type="entry name" value="Peptidase_M32"/>
    <property type="match status" value="1"/>
</dbReference>
<dbReference type="AlphaFoldDB" id="A0AAW1SUK6"/>
<evidence type="ECO:0000313" key="2">
    <source>
        <dbReference type="Proteomes" id="UP001485043"/>
    </source>
</evidence>
<dbReference type="Proteomes" id="UP001485043">
    <property type="component" value="Unassembled WGS sequence"/>
</dbReference>
<dbReference type="GO" id="GO:0004181">
    <property type="term" value="F:metallocarboxypeptidase activity"/>
    <property type="evidence" value="ECO:0007669"/>
    <property type="project" value="InterPro"/>
</dbReference>